<evidence type="ECO:0000256" key="2">
    <source>
        <dbReference type="ARBA" id="ARBA00007069"/>
    </source>
</evidence>
<evidence type="ECO:0000256" key="3">
    <source>
        <dbReference type="ARBA" id="ARBA00022448"/>
    </source>
</evidence>
<dbReference type="RefSeq" id="WP_140186965.1">
    <property type="nucleotide sequence ID" value="NZ_VENO01000004.1"/>
</dbReference>
<dbReference type="PANTHER" id="PTHR42929:SF1">
    <property type="entry name" value="INNER MEMBRANE ABC TRANSPORTER PERMEASE PROTEIN YDCU-RELATED"/>
    <property type="match status" value="1"/>
</dbReference>
<gene>
    <name evidence="10" type="ORF">FHK04_11795</name>
</gene>
<evidence type="ECO:0000256" key="4">
    <source>
        <dbReference type="ARBA" id="ARBA00022475"/>
    </source>
</evidence>
<dbReference type="PROSITE" id="PS50928">
    <property type="entry name" value="ABC_TM1"/>
    <property type="match status" value="1"/>
</dbReference>
<dbReference type="CDD" id="cd06261">
    <property type="entry name" value="TM_PBP2"/>
    <property type="match status" value="1"/>
</dbReference>
<comment type="similarity">
    <text evidence="2">Belongs to the binding-protein-dependent transport system permease family. CysTW subfamily.</text>
</comment>
<evidence type="ECO:0000313" key="11">
    <source>
        <dbReference type="Proteomes" id="UP000313395"/>
    </source>
</evidence>
<dbReference type="PANTHER" id="PTHR42929">
    <property type="entry name" value="INNER MEMBRANE ABC TRANSPORTER PERMEASE PROTEIN YDCU-RELATED-RELATED"/>
    <property type="match status" value="1"/>
</dbReference>
<keyword evidence="5 8" id="KW-0812">Transmembrane</keyword>
<feature type="transmembrane region" description="Helical" evidence="8">
    <location>
        <begin position="95"/>
        <end position="117"/>
    </location>
</feature>
<dbReference type="SUPFAM" id="SSF161098">
    <property type="entry name" value="MetI-like"/>
    <property type="match status" value="1"/>
</dbReference>
<dbReference type="GO" id="GO:0005886">
    <property type="term" value="C:plasma membrane"/>
    <property type="evidence" value="ECO:0007669"/>
    <property type="project" value="UniProtKB-SubCell"/>
</dbReference>
<keyword evidence="3 8" id="KW-0813">Transport</keyword>
<feature type="transmembrane region" description="Helical" evidence="8">
    <location>
        <begin position="186"/>
        <end position="207"/>
    </location>
</feature>
<keyword evidence="11" id="KW-1185">Reference proteome</keyword>
<dbReference type="Gene3D" id="1.10.3720.10">
    <property type="entry name" value="MetI-like"/>
    <property type="match status" value="1"/>
</dbReference>
<evidence type="ECO:0000256" key="1">
    <source>
        <dbReference type="ARBA" id="ARBA00004651"/>
    </source>
</evidence>
<dbReference type="Pfam" id="PF00528">
    <property type="entry name" value="BPD_transp_1"/>
    <property type="match status" value="1"/>
</dbReference>
<feature type="transmembrane region" description="Helical" evidence="8">
    <location>
        <begin position="242"/>
        <end position="263"/>
    </location>
</feature>
<dbReference type="InterPro" id="IPR000515">
    <property type="entry name" value="MetI-like"/>
</dbReference>
<proteinExistence type="inferred from homology"/>
<dbReference type="AlphaFoldDB" id="A0A5C5E4R1"/>
<dbReference type="GO" id="GO:0055085">
    <property type="term" value="P:transmembrane transport"/>
    <property type="evidence" value="ECO:0007669"/>
    <property type="project" value="InterPro"/>
</dbReference>
<evidence type="ECO:0000256" key="6">
    <source>
        <dbReference type="ARBA" id="ARBA00022989"/>
    </source>
</evidence>
<reference evidence="10 11" key="1">
    <citation type="submission" date="2019-06" db="EMBL/GenBank/DDBJ databases">
        <title>Description Trichococcus psychrophilus sp. nov., isolated from a cold spring, by genomic and phenotypic analyses.</title>
        <authorList>
            <person name="Zakharyuk A."/>
        </authorList>
    </citation>
    <scope>NUCLEOTIDE SEQUENCE [LARGE SCALE GENOMIC DNA]</scope>
    <source>
        <strain evidence="10 11">SKBG</strain>
    </source>
</reference>
<keyword evidence="6 8" id="KW-1133">Transmembrane helix</keyword>
<evidence type="ECO:0000259" key="9">
    <source>
        <dbReference type="PROSITE" id="PS50928"/>
    </source>
</evidence>
<feature type="transmembrane region" description="Helical" evidence="8">
    <location>
        <begin position="63"/>
        <end position="83"/>
    </location>
</feature>
<evidence type="ECO:0000256" key="5">
    <source>
        <dbReference type="ARBA" id="ARBA00022692"/>
    </source>
</evidence>
<keyword evidence="7 8" id="KW-0472">Membrane</keyword>
<evidence type="ECO:0000313" key="10">
    <source>
        <dbReference type="EMBL" id="TNV68186.1"/>
    </source>
</evidence>
<keyword evidence="4" id="KW-1003">Cell membrane</keyword>
<feature type="domain" description="ABC transmembrane type-1" evidence="9">
    <location>
        <begin position="57"/>
        <end position="263"/>
    </location>
</feature>
<name>A0A5C5E4R1_9LACT</name>
<dbReference type="InterPro" id="IPR035906">
    <property type="entry name" value="MetI-like_sf"/>
</dbReference>
<evidence type="ECO:0000256" key="8">
    <source>
        <dbReference type="RuleBase" id="RU363032"/>
    </source>
</evidence>
<feature type="transmembrane region" description="Helical" evidence="8">
    <location>
        <begin position="143"/>
        <end position="165"/>
    </location>
</feature>
<accession>A0A5C5E4R1</accession>
<evidence type="ECO:0000256" key="7">
    <source>
        <dbReference type="ARBA" id="ARBA00023136"/>
    </source>
</evidence>
<organism evidence="10 11">
    <name type="scientific">Trichococcus shcherbakoviae subsp. psychrophilus</name>
    <dbReference type="NCBI Taxonomy" id="2585775"/>
    <lineage>
        <taxon>Bacteria</taxon>
        <taxon>Bacillati</taxon>
        <taxon>Bacillota</taxon>
        <taxon>Bacilli</taxon>
        <taxon>Lactobacillales</taxon>
        <taxon>Carnobacteriaceae</taxon>
        <taxon>Trichococcus</taxon>
    </lineage>
</organism>
<comment type="subcellular location">
    <subcellularLocation>
        <location evidence="1 8">Cell membrane</location>
        <topology evidence="1 8">Multi-pass membrane protein</topology>
    </subcellularLocation>
</comment>
<sequence length="279" mass="30844">MSSKSIPYMLIAPGFILLIVFLVLPLVSIIWPTFFDGNLTFASYIAFFQDSYNVSIFMRTLRISLIVTFFCALLGVPVAYYIARADKKFRSLMMALVLFPLLTNSVVRSFAWINILGQKGVINNLLMNTGIIDSPIPMLYSEFAITIGSIYLFLPLMVITLVGIIENIDTEIMEAAETLGANRLTAFLKVILPLSVPGIIVGSILVFTGTLTAYTTPQLLGGNKNMMLSTFLYQNAMTLGNWTNASVIALIMIVTTLIIMKIFNLIASVIDKRGEEQHA</sequence>
<dbReference type="Proteomes" id="UP000313395">
    <property type="component" value="Unassembled WGS sequence"/>
</dbReference>
<comment type="caution">
    <text evidence="10">The sequence shown here is derived from an EMBL/GenBank/DDBJ whole genome shotgun (WGS) entry which is preliminary data.</text>
</comment>
<protein>
    <submittedName>
        <fullName evidence="10">ABC transporter permease</fullName>
    </submittedName>
</protein>
<feature type="transmembrane region" description="Helical" evidence="8">
    <location>
        <begin position="7"/>
        <end position="31"/>
    </location>
</feature>
<dbReference type="EMBL" id="VENO01000004">
    <property type="protein sequence ID" value="TNV68186.1"/>
    <property type="molecule type" value="Genomic_DNA"/>
</dbReference>